<gene>
    <name evidence="3" type="ORF">GJ699_12380</name>
</gene>
<evidence type="ECO:0000313" key="3">
    <source>
        <dbReference type="EMBL" id="MRW90787.1"/>
    </source>
</evidence>
<dbReference type="EMBL" id="WKJK01000005">
    <property type="protein sequence ID" value="MRW90787.1"/>
    <property type="molecule type" value="Genomic_DNA"/>
</dbReference>
<dbReference type="Gene3D" id="3.40.190.10">
    <property type="entry name" value="Periplasmic binding protein-like II"/>
    <property type="match status" value="2"/>
</dbReference>
<organism evidence="3 4">
    <name type="scientific">Duganella guangzhouensis</name>
    <dbReference type="NCBI Taxonomy" id="2666084"/>
    <lineage>
        <taxon>Bacteria</taxon>
        <taxon>Pseudomonadati</taxon>
        <taxon>Pseudomonadota</taxon>
        <taxon>Betaproteobacteria</taxon>
        <taxon>Burkholderiales</taxon>
        <taxon>Oxalobacteraceae</taxon>
        <taxon>Telluria group</taxon>
        <taxon>Duganella</taxon>
    </lineage>
</organism>
<name>A0A6I2L0Q8_9BURK</name>
<accession>A0A6I2L0Q8</accession>
<sequence>MALSAGLLFGQSALAADAPALRFATEEWPPFFSHTLPDNGLTGALLDSVLERMGYSVQIQYYPWKRAMKVGLEDPRYAGAVAMFRTPEREKLCYFSDPVGSRQTVLAFLSDKPVSAAALKDLRGMRLGVVDGYSYGAQFDELVRSGVLTVENAANDEMNLRKLLHSRFQAIVIERRVLGYLLASTRFQPGDHERIVVTDQLFIERSVHVCFQRTEQGLHLQQAFHAAQRGLDLAKVEREYWRRLGVGMLAVARP</sequence>
<proteinExistence type="predicted"/>
<feature type="domain" description="Solute-binding protein family 3/N-terminal" evidence="2">
    <location>
        <begin position="23"/>
        <end position="153"/>
    </location>
</feature>
<evidence type="ECO:0000313" key="4">
    <source>
        <dbReference type="Proteomes" id="UP000433309"/>
    </source>
</evidence>
<dbReference type="Proteomes" id="UP000433309">
    <property type="component" value="Unassembled WGS sequence"/>
</dbReference>
<dbReference type="InterPro" id="IPR001638">
    <property type="entry name" value="Solute-binding_3/MltF_N"/>
</dbReference>
<feature type="signal peptide" evidence="1">
    <location>
        <begin position="1"/>
        <end position="15"/>
    </location>
</feature>
<dbReference type="PANTHER" id="PTHR38834:SF3">
    <property type="entry name" value="SOLUTE-BINDING PROTEIN FAMILY 3_N-TERMINAL DOMAIN-CONTAINING PROTEIN"/>
    <property type="match status" value="1"/>
</dbReference>
<keyword evidence="1" id="KW-0732">Signal</keyword>
<keyword evidence="4" id="KW-1185">Reference proteome</keyword>
<protein>
    <submittedName>
        <fullName evidence="3">Transporter substrate-binding domain-containing protein</fullName>
    </submittedName>
</protein>
<dbReference type="SUPFAM" id="SSF53850">
    <property type="entry name" value="Periplasmic binding protein-like II"/>
    <property type="match status" value="1"/>
</dbReference>
<reference evidence="3 4" key="1">
    <citation type="submission" date="2019-11" db="EMBL/GenBank/DDBJ databases">
        <title>Novel species isolated from a subtropical stream in China.</title>
        <authorList>
            <person name="Lu H."/>
        </authorList>
    </citation>
    <scope>NUCLEOTIDE SEQUENCE [LARGE SCALE GENOMIC DNA]</scope>
    <source>
        <strain evidence="3 4">FT80W</strain>
    </source>
</reference>
<dbReference type="AlphaFoldDB" id="A0A6I2L0Q8"/>
<comment type="caution">
    <text evidence="3">The sequence shown here is derived from an EMBL/GenBank/DDBJ whole genome shotgun (WGS) entry which is preliminary data.</text>
</comment>
<dbReference type="PANTHER" id="PTHR38834">
    <property type="entry name" value="PERIPLASMIC SUBSTRATE BINDING PROTEIN FAMILY 3"/>
    <property type="match status" value="1"/>
</dbReference>
<evidence type="ECO:0000256" key="1">
    <source>
        <dbReference type="SAM" id="SignalP"/>
    </source>
</evidence>
<feature type="chain" id="PRO_5026004401" evidence="1">
    <location>
        <begin position="16"/>
        <end position="254"/>
    </location>
</feature>
<dbReference type="Pfam" id="PF00497">
    <property type="entry name" value="SBP_bac_3"/>
    <property type="match status" value="1"/>
</dbReference>
<evidence type="ECO:0000259" key="2">
    <source>
        <dbReference type="Pfam" id="PF00497"/>
    </source>
</evidence>